<evidence type="ECO:0000313" key="6">
    <source>
        <dbReference type="EMBL" id="MBO7742737.1"/>
    </source>
</evidence>
<dbReference type="PRINTS" id="PR01011">
    <property type="entry name" value="GLUTPROXDASE"/>
</dbReference>
<dbReference type="Gene3D" id="3.40.30.10">
    <property type="entry name" value="Glutaredoxin"/>
    <property type="match status" value="1"/>
</dbReference>
<dbReference type="Proteomes" id="UP000670947">
    <property type="component" value="Unassembled WGS sequence"/>
</dbReference>
<dbReference type="PANTHER" id="PTHR11592">
    <property type="entry name" value="GLUTATHIONE PEROXIDASE"/>
    <property type="match status" value="1"/>
</dbReference>
<name>A0ABS3W365_9BACL</name>
<keyword evidence="2 4" id="KW-0575">Peroxidase</keyword>
<dbReference type="PROSITE" id="PS51355">
    <property type="entry name" value="GLUTATHIONE_PEROXID_3"/>
    <property type="match status" value="1"/>
</dbReference>
<evidence type="ECO:0000256" key="3">
    <source>
        <dbReference type="ARBA" id="ARBA00023002"/>
    </source>
</evidence>
<evidence type="ECO:0000256" key="4">
    <source>
        <dbReference type="RuleBase" id="RU000499"/>
    </source>
</evidence>
<gene>
    <name evidence="6" type="ORF">I8J29_00920</name>
</gene>
<dbReference type="RefSeq" id="WP_208845711.1">
    <property type="nucleotide sequence ID" value="NZ_JAGGDJ010000001.1"/>
</dbReference>
<protein>
    <recommendedName>
        <fullName evidence="4">Glutathione peroxidase</fullName>
    </recommendedName>
</protein>
<accession>A0ABS3W365</accession>
<comment type="similarity">
    <text evidence="1 4">Belongs to the glutathione peroxidase family.</text>
</comment>
<dbReference type="GO" id="GO:0004601">
    <property type="term" value="F:peroxidase activity"/>
    <property type="evidence" value="ECO:0007669"/>
    <property type="project" value="UniProtKB-KW"/>
</dbReference>
<keyword evidence="7" id="KW-1185">Reference proteome</keyword>
<dbReference type="PANTHER" id="PTHR11592:SF78">
    <property type="entry name" value="GLUTATHIONE PEROXIDASE"/>
    <property type="match status" value="1"/>
</dbReference>
<comment type="caution">
    <text evidence="6">The sequence shown here is derived from an EMBL/GenBank/DDBJ whole genome shotgun (WGS) entry which is preliminary data.</text>
</comment>
<organism evidence="6 7">
    <name type="scientific">Paenibacillus artemisiicola</name>
    <dbReference type="NCBI Taxonomy" id="1172618"/>
    <lineage>
        <taxon>Bacteria</taxon>
        <taxon>Bacillati</taxon>
        <taxon>Bacillota</taxon>
        <taxon>Bacilli</taxon>
        <taxon>Bacillales</taxon>
        <taxon>Paenibacillaceae</taxon>
        <taxon>Paenibacillus</taxon>
    </lineage>
</organism>
<evidence type="ECO:0000256" key="2">
    <source>
        <dbReference type="ARBA" id="ARBA00022559"/>
    </source>
</evidence>
<dbReference type="SUPFAM" id="SSF52833">
    <property type="entry name" value="Thioredoxin-like"/>
    <property type="match status" value="1"/>
</dbReference>
<dbReference type="Pfam" id="PF00255">
    <property type="entry name" value="GSHPx"/>
    <property type="match status" value="1"/>
</dbReference>
<dbReference type="EMBL" id="JAGGDJ010000001">
    <property type="protein sequence ID" value="MBO7742737.1"/>
    <property type="molecule type" value="Genomic_DNA"/>
</dbReference>
<evidence type="ECO:0000259" key="5">
    <source>
        <dbReference type="PROSITE" id="PS51352"/>
    </source>
</evidence>
<reference evidence="6 7" key="1">
    <citation type="submission" date="2021-03" db="EMBL/GenBank/DDBJ databases">
        <title>Paenibacillus artemisicola MWE-103 whole genome sequence.</title>
        <authorList>
            <person name="Ham Y.J."/>
        </authorList>
    </citation>
    <scope>NUCLEOTIDE SEQUENCE [LARGE SCALE GENOMIC DNA]</scope>
    <source>
        <strain evidence="6 7">MWE-103</strain>
    </source>
</reference>
<dbReference type="InterPro" id="IPR036249">
    <property type="entry name" value="Thioredoxin-like_sf"/>
</dbReference>
<dbReference type="InterPro" id="IPR000889">
    <property type="entry name" value="Glutathione_peroxidase"/>
</dbReference>
<feature type="domain" description="Thioredoxin" evidence="5">
    <location>
        <begin position="1"/>
        <end position="158"/>
    </location>
</feature>
<keyword evidence="3 4" id="KW-0560">Oxidoreductase</keyword>
<sequence length="158" mass="17561">MSIYDYQATTVRGETKSLRDYEGKVLLIVNTASSCMFTSQYKELQALYAKYKDAGLVVLGFPTNQFGSGEKGSNEEVESFCEINFGVSFPLFGKIDVNGDDAHPLFRHLKEAAPGVLGSKSIKWNFTKFLVDRRGKVLKRFGSAEKPSQMEKDVAALL</sequence>
<dbReference type="CDD" id="cd00340">
    <property type="entry name" value="GSH_Peroxidase"/>
    <property type="match status" value="1"/>
</dbReference>
<proteinExistence type="inferred from homology"/>
<dbReference type="PROSITE" id="PS51352">
    <property type="entry name" value="THIOREDOXIN_2"/>
    <property type="match status" value="1"/>
</dbReference>
<dbReference type="InterPro" id="IPR013766">
    <property type="entry name" value="Thioredoxin_domain"/>
</dbReference>
<evidence type="ECO:0000256" key="1">
    <source>
        <dbReference type="ARBA" id="ARBA00006926"/>
    </source>
</evidence>
<evidence type="ECO:0000313" key="7">
    <source>
        <dbReference type="Proteomes" id="UP000670947"/>
    </source>
</evidence>
<dbReference type="PIRSF" id="PIRSF000303">
    <property type="entry name" value="Glutathion_perox"/>
    <property type="match status" value="1"/>
</dbReference>